<dbReference type="EMBL" id="BPLF01000002">
    <property type="protein sequence ID" value="GIX63825.1"/>
    <property type="molecule type" value="Genomic_DNA"/>
</dbReference>
<dbReference type="Proteomes" id="UP001497744">
    <property type="component" value="Unassembled WGS sequence"/>
</dbReference>
<dbReference type="RefSeq" id="XP_067715894.1">
    <property type="nucleotide sequence ID" value="XM_067859793.1"/>
</dbReference>
<gene>
    <name evidence="2" type="ORF">BcabD6B2_32600</name>
</gene>
<dbReference type="CDD" id="cd06093">
    <property type="entry name" value="PX_domain"/>
    <property type="match status" value="1"/>
</dbReference>
<evidence type="ECO:0000313" key="2">
    <source>
        <dbReference type="EMBL" id="GIX63825.1"/>
    </source>
</evidence>
<accession>A0AAV4LW36</accession>
<evidence type="ECO:0000256" key="1">
    <source>
        <dbReference type="SAM" id="MobiDB-lite"/>
    </source>
</evidence>
<dbReference type="Gene3D" id="3.30.1520.10">
    <property type="entry name" value="Phox-like domain"/>
    <property type="match status" value="1"/>
</dbReference>
<dbReference type="InterPro" id="IPR036871">
    <property type="entry name" value="PX_dom_sf"/>
</dbReference>
<dbReference type="InterPro" id="IPR036322">
    <property type="entry name" value="WD40_repeat_dom_sf"/>
</dbReference>
<dbReference type="Gene3D" id="2.130.10.10">
    <property type="entry name" value="YVTN repeat-like/Quinoprotein amine dehydrogenase"/>
    <property type="match status" value="1"/>
</dbReference>
<comment type="caution">
    <text evidence="2">The sequence shown here is derived from an EMBL/GenBank/DDBJ whole genome shotgun (WGS) entry which is preliminary data.</text>
</comment>
<proteinExistence type="predicted"/>
<sequence length="299" mass="34043">MKYKHTEWYMEKSFADFEQLQETLVYQEFTDVPLLPDLQLSHGIDTLGELCNSELALEKFIREVLRRPDTRACIDVLTFCDLLRRLDNAPAPVFATLLTETPCCHLAVSDVQYLQDDRLMIVSHEEKTALSKIGRMWTIIEPDTLGVVRVYRIEDNVTDGCTQILHKIFHNKVRGVEYVRESKTLIVAKDDGYAELFRLDEDATNFDVIGTLALHCGPILSISVRDGLCFTSGYDDSIRVFDVERQKTLSGGKLTRRLNGEKLLVSEATSPRTMFIGELPQLNPERQQQRPTTASIPTT</sequence>
<evidence type="ECO:0000313" key="3">
    <source>
        <dbReference type="Proteomes" id="UP001497744"/>
    </source>
</evidence>
<organism evidence="2 3">
    <name type="scientific">Babesia caballi</name>
    <dbReference type="NCBI Taxonomy" id="5871"/>
    <lineage>
        <taxon>Eukaryota</taxon>
        <taxon>Sar</taxon>
        <taxon>Alveolata</taxon>
        <taxon>Apicomplexa</taxon>
        <taxon>Aconoidasida</taxon>
        <taxon>Piroplasmida</taxon>
        <taxon>Babesiidae</taxon>
        <taxon>Babesia</taxon>
    </lineage>
</organism>
<reference evidence="2 3" key="1">
    <citation type="submission" date="2021-06" db="EMBL/GenBank/DDBJ databases">
        <title>Genome sequence of Babesia caballi.</title>
        <authorList>
            <person name="Yamagishi J."/>
            <person name="Kidaka T."/>
            <person name="Ochi A."/>
        </authorList>
    </citation>
    <scope>NUCLEOTIDE SEQUENCE [LARGE SCALE GENOMIC DNA]</scope>
    <source>
        <strain evidence="2">USDA-D6B2</strain>
    </source>
</reference>
<feature type="region of interest" description="Disordered" evidence="1">
    <location>
        <begin position="279"/>
        <end position="299"/>
    </location>
</feature>
<dbReference type="InterPro" id="IPR015943">
    <property type="entry name" value="WD40/YVTN_repeat-like_dom_sf"/>
</dbReference>
<protein>
    <submittedName>
        <fullName evidence="2">WD domain, G-beta repeat-containing protein</fullName>
    </submittedName>
</protein>
<keyword evidence="3" id="KW-1185">Reference proteome</keyword>
<dbReference type="GO" id="GO:0035091">
    <property type="term" value="F:phosphatidylinositol binding"/>
    <property type="evidence" value="ECO:0007669"/>
    <property type="project" value="InterPro"/>
</dbReference>
<dbReference type="SUPFAM" id="SSF64268">
    <property type="entry name" value="PX domain"/>
    <property type="match status" value="1"/>
</dbReference>
<dbReference type="SUPFAM" id="SSF50978">
    <property type="entry name" value="WD40 repeat-like"/>
    <property type="match status" value="1"/>
</dbReference>
<dbReference type="AlphaFoldDB" id="A0AAV4LW36"/>
<feature type="compositionally biased region" description="Polar residues" evidence="1">
    <location>
        <begin position="284"/>
        <end position="299"/>
    </location>
</feature>
<dbReference type="GeneID" id="94195306"/>
<name>A0AAV4LW36_BABCB</name>